<dbReference type="GeneID" id="54547562"/>
<dbReference type="Proteomes" id="UP000800097">
    <property type="component" value="Unassembled WGS sequence"/>
</dbReference>
<dbReference type="EMBL" id="ML986543">
    <property type="protein sequence ID" value="KAF2271401.1"/>
    <property type="molecule type" value="Genomic_DNA"/>
</dbReference>
<sequence>MANKHNMSAADREQPSRQGAFHKLATEMLWQIAGYLDNDRDLWAFRSVCQLTRTCIDGGFWHARFRSKFALDISKAPDSVKLGTEYWRRSKWLRRGAVVDFGSRGNERREKGVLNILRILIDESFSGGYYLDANGRPRCPNQDCIIQFIKNSRAFLCASFRPPVRQNSAVATEEPFYAIQLMCAQLLFNFDPPRYGLLSFEDSQQMVYSHMRDEPIFRGSGNVEINMRWVMHCFSFFHRHMISDSDDTLRSLMQELEAPQSPSAWQGPLVDGPYELSRSWKGTYSYLELHELEQIRAIAQARRSNRMEDYDNDIFIDKNIDTDSAIQELELRSLDEGQIPWPHEFETRLHSRRQTVSPRTRAQQKRAGADTCPKSIRIQGEGVDAKDEFHASGWINPLAPQYGIKGWQRITMMKHFNPDYSQVDTDDLWAYEGVVLPGGRIILGRWWNASPDPNHPDYGCNSGPFIWWAVDYLDSVSVAEDNSD</sequence>
<organism evidence="2 3">
    <name type="scientific">Westerdykella ornata</name>
    <dbReference type="NCBI Taxonomy" id="318751"/>
    <lineage>
        <taxon>Eukaryota</taxon>
        <taxon>Fungi</taxon>
        <taxon>Dikarya</taxon>
        <taxon>Ascomycota</taxon>
        <taxon>Pezizomycotina</taxon>
        <taxon>Dothideomycetes</taxon>
        <taxon>Pleosporomycetidae</taxon>
        <taxon>Pleosporales</taxon>
        <taxon>Sporormiaceae</taxon>
        <taxon>Westerdykella</taxon>
    </lineage>
</organism>
<feature type="region of interest" description="Disordered" evidence="1">
    <location>
        <begin position="351"/>
        <end position="371"/>
    </location>
</feature>
<evidence type="ECO:0008006" key="4">
    <source>
        <dbReference type="Google" id="ProtNLM"/>
    </source>
</evidence>
<protein>
    <recommendedName>
        <fullName evidence="4">F-box domain-containing protein</fullName>
    </recommendedName>
</protein>
<gene>
    <name evidence="2" type="ORF">EI97DRAFT_283724</name>
</gene>
<name>A0A6A6J4A0_WESOR</name>
<evidence type="ECO:0000313" key="2">
    <source>
        <dbReference type="EMBL" id="KAF2271401.1"/>
    </source>
</evidence>
<dbReference type="OrthoDB" id="3971593at2759"/>
<keyword evidence="3" id="KW-1185">Reference proteome</keyword>
<proteinExistence type="predicted"/>
<evidence type="ECO:0000313" key="3">
    <source>
        <dbReference type="Proteomes" id="UP000800097"/>
    </source>
</evidence>
<accession>A0A6A6J4A0</accession>
<reference evidence="2" key="1">
    <citation type="journal article" date="2020" name="Stud. Mycol.">
        <title>101 Dothideomycetes genomes: a test case for predicting lifestyles and emergence of pathogens.</title>
        <authorList>
            <person name="Haridas S."/>
            <person name="Albert R."/>
            <person name="Binder M."/>
            <person name="Bloem J."/>
            <person name="Labutti K."/>
            <person name="Salamov A."/>
            <person name="Andreopoulos B."/>
            <person name="Baker S."/>
            <person name="Barry K."/>
            <person name="Bills G."/>
            <person name="Bluhm B."/>
            <person name="Cannon C."/>
            <person name="Castanera R."/>
            <person name="Culley D."/>
            <person name="Daum C."/>
            <person name="Ezra D."/>
            <person name="Gonzalez J."/>
            <person name="Henrissat B."/>
            <person name="Kuo A."/>
            <person name="Liang C."/>
            <person name="Lipzen A."/>
            <person name="Lutzoni F."/>
            <person name="Magnuson J."/>
            <person name="Mondo S."/>
            <person name="Nolan M."/>
            <person name="Ohm R."/>
            <person name="Pangilinan J."/>
            <person name="Park H.-J."/>
            <person name="Ramirez L."/>
            <person name="Alfaro M."/>
            <person name="Sun H."/>
            <person name="Tritt A."/>
            <person name="Yoshinaga Y."/>
            <person name="Zwiers L.-H."/>
            <person name="Turgeon B."/>
            <person name="Goodwin S."/>
            <person name="Spatafora J."/>
            <person name="Crous P."/>
            <person name="Grigoriev I."/>
        </authorList>
    </citation>
    <scope>NUCLEOTIDE SEQUENCE</scope>
    <source>
        <strain evidence="2">CBS 379.55</strain>
    </source>
</reference>
<dbReference type="AlphaFoldDB" id="A0A6A6J4A0"/>
<evidence type="ECO:0000256" key="1">
    <source>
        <dbReference type="SAM" id="MobiDB-lite"/>
    </source>
</evidence>
<dbReference type="RefSeq" id="XP_033648940.1">
    <property type="nucleotide sequence ID" value="XM_033794387.1"/>
</dbReference>